<sequence length="358" mass="41997">MSNLNLFETNQNKSISIMTQDITKLLDPLTEKFDGFSIKTLNVKHVDEIHELLNKHYIEDNDHIIRIIYSRDFLYWYLKYVPNNFTIGLMYKNKLVGLITALFVDMIMYDNKIKIPYINFFCIQNKIRKFGLSNILIEELKSRLLKIGVAYSLFTRMNCQNSLDKHFTSTIDFAIPINCPKLKSVGFIPDDEKLMNWKIENNPLSLMVKTDILSVTSKLNVHLQHLSVRPYLTEDSVHHFILPKKNIVYTFVKRDSRGYVTDMVSVYKHYAYILETGKIISNAQLSFYYNETMDLTQLILLLLDKLINYGFDQLIFRNFYDNGKINITRFETNGELNYYAGNISMPITCPNNMFMIPI</sequence>
<evidence type="ECO:0000256" key="5">
    <source>
        <dbReference type="ARBA" id="ARBA00031242"/>
    </source>
</evidence>
<dbReference type="GO" id="GO:0004379">
    <property type="term" value="F:glycylpeptide N-tetradecanoyltransferase activity"/>
    <property type="evidence" value="ECO:0007669"/>
    <property type="project" value="UniProtKB-EC"/>
</dbReference>
<dbReference type="PANTHER" id="PTHR11377">
    <property type="entry name" value="N-MYRISTOYL TRANSFERASE"/>
    <property type="match status" value="1"/>
</dbReference>
<dbReference type="EC" id="2.3.1.97" evidence="2"/>
<dbReference type="Proteomes" id="UP000240552">
    <property type="component" value="Segment"/>
</dbReference>
<reference evidence="11 14" key="3">
    <citation type="submission" date="2014-10" db="EMBL/GenBank/DDBJ databases">
        <title>Pan-genome analysis of Brazilian lineage A amoebal mimiviruses.</title>
        <authorList>
            <person name="Assis F.L."/>
            <person name="Abrahao J.S."/>
            <person name="Kroon E.G."/>
            <person name="Dornas F.P."/>
            <person name="Andrade K.R."/>
            <person name="Borato P.V.M."/>
            <person name="Pilotto M.R."/>
            <person name="Benamar S."/>
            <person name="LaScola B."/>
            <person name="Colson P."/>
        </authorList>
    </citation>
    <scope>NUCLEOTIDE SEQUENCE [LARGE SCALE GENOMIC DNA]</scope>
    <source>
        <strain evidence="11 14">Amazonia</strain>
    </source>
</reference>
<dbReference type="Proteomes" id="UP000201519">
    <property type="component" value="Segment"/>
</dbReference>
<evidence type="ECO:0000259" key="8">
    <source>
        <dbReference type="Pfam" id="PF02799"/>
    </source>
</evidence>
<accession>E3VZB5</accession>
<evidence type="ECO:0000259" key="7">
    <source>
        <dbReference type="Pfam" id="PF01233"/>
    </source>
</evidence>
<evidence type="ECO:0000256" key="6">
    <source>
        <dbReference type="RuleBase" id="RU004178"/>
    </source>
</evidence>
<evidence type="ECO:0000313" key="13">
    <source>
        <dbReference type="Proteomes" id="UP000240552"/>
    </source>
</evidence>
<accession>A0A0G2Y5Z5</accession>
<dbReference type="SUPFAM" id="SSF55729">
    <property type="entry name" value="Acyl-CoA N-acyltransferases (Nat)"/>
    <property type="match status" value="2"/>
</dbReference>
<keyword evidence="4 9" id="KW-0012">Acyltransferase</keyword>
<evidence type="ECO:0000313" key="9">
    <source>
        <dbReference type="EMBL" id="ADO18305.1"/>
    </source>
</evidence>
<protein>
    <recommendedName>
        <fullName evidence="2">glycylpeptide N-tetradecanoyltransferase</fullName>
        <ecNumber evidence="2">2.3.1.97</ecNumber>
    </recommendedName>
    <alternativeName>
        <fullName evidence="5">Myristoyl-CoA:protein N-myristoyltransferase</fullName>
    </alternativeName>
</protein>
<dbReference type="GeneID" id="9925262"/>
<dbReference type="InterPro" id="IPR000903">
    <property type="entry name" value="NMT"/>
</dbReference>
<dbReference type="PANTHER" id="PTHR11377:SF5">
    <property type="entry name" value="GLYCYLPEPTIDE N-TETRADECANOYLTRANSFERASE"/>
    <property type="match status" value="1"/>
</dbReference>
<keyword evidence="12" id="KW-1185">Reference proteome</keyword>
<dbReference type="OrthoDB" id="10632at10239"/>
<proteinExistence type="inferred from homology"/>
<dbReference type="Proteomes" id="UP000274448">
    <property type="component" value="Segment"/>
</dbReference>
<dbReference type="KEGG" id="vg:9925262"/>
<comment type="similarity">
    <text evidence="1 6">Belongs to the NMT family.</text>
</comment>
<keyword evidence="3 9" id="KW-0808">Transferase</keyword>
<dbReference type="SMR" id="A0A0G2Y5Z5"/>
<dbReference type="InterPro" id="IPR022676">
    <property type="entry name" value="NMT_N"/>
</dbReference>
<evidence type="ECO:0000313" key="10">
    <source>
        <dbReference type="EMBL" id="AEJ34869.1"/>
    </source>
</evidence>
<evidence type="ECO:0000313" key="12">
    <source>
        <dbReference type="Proteomes" id="UP000201519"/>
    </source>
</evidence>
<dbReference type="EMBL" id="KM982403">
    <property type="protein sequence ID" value="AKI81293.1"/>
    <property type="molecule type" value="Genomic_DNA"/>
</dbReference>
<reference evidence="9 12" key="2">
    <citation type="journal article" date="2011" name="Virol. J.">
        <title>Breaking the 1000-gene barrier for Mimivirus using ultra-deep genome and transcriptome sequencing.</title>
        <authorList>
            <person name="Legendre M."/>
            <person name="Santini S."/>
            <person name="Rico A."/>
            <person name="Abergel C."/>
            <person name="Claverie J.M."/>
        </authorList>
    </citation>
    <scope>NUCLEOTIDE SEQUENCE [LARGE SCALE GENOMIC DNA]</scope>
</reference>
<dbReference type="Pfam" id="PF01233">
    <property type="entry name" value="NMT"/>
    <property type="match status" value="1"/>
</dbReference>
<dbReference type="InterPro" id="IPR016181">
    <property type="entry name" value="Acyl_CoA_acyltransferase"/>
</dbReference>
<evidence type="ECO:0000256" key="3">
    <source>
        <dbReference type="ARBA" id="ARBA00022679"/>
    </source>
</evidence>
<dbReference type="InterPro" id="IPR022677">
    <property type="entry name" value="NMT_C"/>
</dbReference>
<feature type="domain" description="Glycylpeptide N-tetradecanoyltransferase C-terminal" evidence="8">
    <location>
        <begin position="202"/>
        <end position="345"/>
    </location>
</feature>
<feature type="domain" description="Glycylpeptide N-tetradecanoyltransferase N-terminal" evidence="7">
    <location>
        <begin position="19"/>
        <end position="156"/>
    </location>
</feature>
<dbReference type="EMBL" id="HQ336222">
    <property type="protein sequence ID" value="ADO18305.1"/>
    <property type="molecule type" value="Genomic_DNA"/>
</dbReference>
<dbReference type="EMBL" id="JN036606">
    <property type="protein sequence ID" value="AEJ34869.1"/>
    <property type="molecule type" value="Genomic_DNA"/>
</dbReference>
<gene>
    <name evidence="9" type="primary">L621</name>
    <name evidence="10" type="ORF">MIMI_L621</name>
</gene>
<evidence type="ECO:0000313" key="14">
    <source>
        <dbReference type="Proteomes" id="UP000274448"/>
    </source>
</evidence>
<organismHost>
    <name type="scientific">Acanthamoeba polyphaga</name>
    <name type="common">Amoeba</name>
    <dbReference type="NCBI Taxonomy" id="5757"/>
</organismHost>
<evidence type="ECO:0000313" key="11">
    <source>
        <dbReference type="EMBL" id="AKI81293.1"/>
    </source>
</evidence>
<name>A0A0G2Y5Z5_MIMIV</name>
<evidence type="ECO:0000256" key="4">
    <source>
        <dbReference type="ARBA" id="ARBA00023315"/>
    </source>
</evidence>
<evidence type="ECO:0000256" key="1">
    <source>
        <dbReference type="ARBA" id="ARBA00009469"/>
    </source>
</evidence>
<dbReference type="Gene3D" id="3.40.630.170">
    <property type="match status" value="1"/>
</dbReference>
<reference evidence="10 13" key="1">
    <citation type="journal article" date="2011" name="Proc. Natl. Acad. Sci. U.S.A.">
        <title>Mimivirus shows dramatic genome reduction after intraamoebal culture.</title>
        <authorList>
            <person name="Boyer M."/>
            <person name="Azza S."/>
            <person name="Barrassi L."/>
            <person name="Klose T."/>
            <person name="Campocasso A."/>
            <person name="Pagnier I."/>
            <person name="Fournous G."/>
            <person name="Borg A."/>
            <person name="Robert C."/>
            <person name="Zhang X."/>
            <person name="Desnues C."/>
            <person name="Henrissat B."/>
            <person name="Rossmann M.G."/>
            <person name="La Scola B."/>
            <person name="Raoult D."/>
        </authorList>
    </citation>
    <scope>NUCLEOTIDE SEQUENCE [LARGE SCALE GENOMIC DNA]</scope>
    <source>
        <strain evidence="10">M4</strain>
    </source>
</reference>
<organism evidence="9 12">
    <name type="scientific">Acanthamoeba polyphaga mimivirus</name>
    <name type="common">APMV</name>
    <dbReference type="NCBI Taxonomy" id="212035"/>
    <lineage>
        <taxon>Viruses</taxon>
        <taxon>Varidnaviria</taxon>
        <taxon>Bamfordvirae</taxon>
        <taxon>Nucleocytoviricota</taxon>
        <taxon>Megaviricetes</taxon>
        <taxon>Imitervirales</taxon>
        <taxon>Mimiviridae</taxon>
        <taxon>Megamimivirinae</taxon>
        <taxon>Mimivirus</taxon>
        <taxon>Mimivirus bradfordmassiliense</taxon>
    </lineage>
</organism>
<evidence type="ECO:0000256" key="2">
    <source>
        <dbReference type="ARBA" id="ARBA00012923"/>
    </source>
</evidence>
<dbReference type="RefSeq" id="YP_003987138.1">
    <property type="nucleotide sequence ID" value="NC_014649.1"/>
</dbReference>
<dbReference type="Pfam" id="PF02799">
    <property type="entry name" value="NMT_C"/>
    <property type="match status" value="1"/>
</dbReference>